<feature type="coiled-coil region" evidence="1">
    <location>
        <begin position="352"/>
        <end position="389"/>
    </location>
</feature>
<evidence type="ECO:0000313" key="4">
    <source>
        <dbReference type="EMBL" id="SJL04817.1"/>
    </source>
</evidence>
<evidence type="ECO:0000256" key="1">
    <source>
        <dbReference type="SAM" id="Coils"/>
    </source>
</evidence>
<feature type="domain" description="DUF6697" evidence="3">
    <location>
        <begin position="162"/>
        <end position="286"/>
    </location>
</feature>
<dbReference type="Proteomes" id="UP000219338">
    <property type="component" value="Unassembled WGS sequence"/>
</dbReference>
<feature type="region of interest" description="Disordered" evidence="2">
    <location>
        <begin position="310"/>
        <end position="340"/>
    </location>
</feature>
<dbReference type="Pfam" id="PF20411">
    <property type="entry name" value="DUF6697"/>
    <property type="match status" value="1"/>
</dbReference>
<keyword evidence="1" id="KW-0175">Coiled coil</keyword>
<dbReference type="InterPro" id="IPR046520">
    <property type="entry name" value="DUF6697"/>
</dbReference>
<evidence type="ECO:0000259" key="3">
    <source>
        <dbReference type="Pfam" id="PF20411"/>
    </source>
</evidence>
<evidence type="ECO:0000313" key="5">
    <source>
        <dbReference type="Proteomes" id="UP000219338"/>
    </source>
</evidence>
<name>A0A284R7W9_ARMOS</name>
<gene>
    <name evidence="4" type="ORF">ARMOST_08188</name>
</gene>
<accession>A0A284R7W9</accession>
<keyword evidence="5" id="KW-1185">Reference proteome</keyword>
<organism evidence="4 5">
    <name type="scientific">Armillaria ostoyae</name>
    <name type="common">Armillaria root rot fungus</name>
    <dbReference type="NCBI Taxonomy" id="47428"/>
    <lineage>
        <taxon>Eukaryota</taxon>
        <taxon>Fungi</taxon>
        <taxon>Dikarya</taxon>
        <taxon>Basidiomycota</taxon>
        <taxon>Agaricomycotina</taxon>
        <taxon>Agaricomycetes</taxon>
        <taxon>Agaricomycetidae</taxon>
        <taxon>Agaricales</taxon>
        <taxon>Marasmiineae</taxon>
        <taxon>Physalacriaceae</taxon>
        <taxon>Armillaria</taxon>
    </lineage>
</organism>
<reference evidence="5" key="1">
    <citation type="journal article" date="2017" name="Nat. Ecol. Evol.">
        <title>Genome expansion and lineage-specific genetic innovations in the forest pathogenic fungi Armillaria.</title>
        <authorList>
            <person name="Sipos G."/>
            <person name="Prasanna A.N."/>
            <person name="Walter M.C."/>
            <person name="O'Connor E."/>
            <person name="Balint B."/>
            <person name="Krizsan K."/>
            <person name="Kiss B."/>
            <person name="Hess J."/>
            <person name="Varga T."/>
            <person name="Slot J."/>
            <person name="Riley R."/>
            <person name="Boka B."/>
            <person name="Rigling D."/>
            <person name="Barry K."/>
            <person name="Lee J."/>
            <person name="Mihaltcheva S."/>
            <person name="LaButti K."/>
            <person name="Lipzen A."/>
            <person name="Waldron R."/>
            <person name="Moloney N.M."/>
            <person name="Sperisen C."/>
            <person name="Kredics L."/>
            <person name="Vagvoelgyi C."/>
            <person name="Patrignani A."/>
            <person name="Fitzpatrick D."/>
            <person name="Nagy I."/>
            <person name="Doyle S."/>
            <person name="Anderson J.B."/>
            <person name="Grigoriev I.V."/>
            <person name="Gueldener U."/>
            <person name="Muensterkoetter M."/>
            <person name="Nagy L.G."/>
        </authorList>
    </citation>
    <scope>NUCLEOTIDE SEQUENCE [LARGE SCALE GENOMIC DNA]</scope>
    <source>
        <strain evidence="5">C18/9</strain>
    </source>
</reference>
<dbReference type="OrthoDB" id="3214033at2759"/>
<evidence type="ECO:0000256" key="2">
    <source>
        <dbReference type="SAM" id="MobiDB-lite"/>
    </source>
</evidence>
<dbReference type="EMBL" id="FUEG01000005">
    <property type="protein sequence ID" value="SJL04817.1"/>
    <property type="molecule type" value="Genomic_DNA"/>
</dbReference>
<dbReference type="AlphaFoldDB" id="A0A284R7W9"/>
<protein>
    <recommendedName>
        <fullName evidence="3">DUF6697 domain-containing protein</fullName>
    </recommendedName>
</protein>
<sequence length="599" mass="68278">MAQTDPKAALSSSALALWDQLQEELSTEVSRERQKSANLASKLETIEEERKELAETVRRQKLELENKNQMVSLLEKERDTLSLQQSLQNNAFMASQAKILREQANSLANDAHTRRMSKIAALYPPSIVPGAQPCLSTFRFSNPGHVTELLQIKTTLTRSLFFYASPPRALPIFLPGMGHSGYWFDPRDAPKSEFDLLVETGWTYYGCFATKELDPGAYLEVAEWIVIDEPTRRSYITEVSSRGVPSGQLATTEQINALLRQVDSGEKIVPCYLLQWVGYNIDLCKAFTDVINTLMPRHGAGYSTTSFYSLRNSSKRSEPPTSAKDVPAEHQTDNQIRKKPRSVAIDNNKENIKFLQKMHDEADKLAEKHEKTQLALDRASESVRALEDSRKRRFEMYESHLAHKARAFHREVVDLVDEAELHRRKQISNLFPTKFTPDVVHDTVFIFKDIDKVMQVVKTHIGNVEAIRGDLAIYPLDKDHRSAHAIRYTYYGRYISSPFEGDEYMHLSEWHATDPETRYICAQAIAHEGLQPDQVPARIGVLSIMRDLDSGDRRTPTHQLHCVEYNPLLRCRLHTTAHSLQTKVVGEQSKTKKRLRTSS</sequence>
<feature type="compositionally biased region" description="Basic and acidic residues" evidence="2">
    <location>
        <begin position="326"/>
        <end position="336"/>
    </location>
</feature>
<proteinExistence type="predicted"/>
<feature type="coiled-coil region" evidence="1">
    <location>
        <begin position="29"/>
        <end position="84"/>
    </location>
</feature>